<keyword evidence="3" id="KW-1185">Reference proteome</keyword>
<dbReference type="EMBL" id="CAUYUJ010015022">
    <property type="protein sequence ID" value="CAK0848934.1"/>
    <property type="molecule type" value="Genomic_DNA"/>
</dbReference>
<feature type="region of interest" description="Disordered" evidence="1">
    <location>
        <begin position="14"/>
        <end position="59"/>
    </location>
</feature>
<feature type="region of interest" description="Disordered" evidence="1">
    <location>
        <begin position="82"/>
        <end position="109"/>
    </location>
</feature>
<sequence length="166" mass="16852">GEAPWKRLRVLTASSSHGAAAAPQPMQRGSLAAAELDTGGGRPTGGYEAPGHGAAATPHAATWSAEDYARLAHQVAAASWAAQPGKVQQAPPSSAPDTPCIGSAGAGFPQDAHQAETAGLVDPLFPEFARICGQGGEVGGQGAGQEEEKRYDRFLRLLPDGSLSSD</sequence>
<name>A0ABN9TTD2_9DINO</name>
<evidence type="ECO:0000313" key="3">
    <source>
        <dbReference type="Proteomes" id="UP001189429"/>
    </source>
</evidence>
<feature type="non-terminal residue" evidence="2">
    <location>
        <position position="166"/>
    </location>
</feature>
<evidence type="ECO:0000256" key="1">
    <source>
        <dbReference type="SAM" id="MobiDB-lite"/>
    </source>
</evidence>
<feature type="compositionally biased region" description="Basic and acidic residues" evidence="1">
    <location>
        <begin position="146"/>
        <end position="155"/>
    </location>
</feature>
<evidence type="ECO:0000313" key="2">
    <source>
        <dbReference type="EMBL" id="CAK0848934.1"/>
    </source>
</evidence>
<feature type="compositionally biased region" description="Low complexity" evidence="1">
    <location>
        <begin position="49"/>
        <end position="59"/>
    </location>
</feature>
<organism evidence="2 3">
    <name type="scientific">Prorocentrum cordatum</name>
    <dbReference type="NCBI Taxonomy" id="2364126"/>
    <lineage>
        <taxon>Eukaryota</taxon>
        <taxon>Sar</taxon>
        <taxon>Alveolata</taxon>
        <taxon>Dinophyceae</taxon>
        <taxon>Prorocentrales</taxon>
        <taxon>Prorocentraceae</taxon>
        <taxon>Prorocentrum</taxon>
    </lineage>
</organism>
<accession>A0ABN9TTD2</accession>
<gene>
    <name evidence="2" type="ORF">PCOR1329_LOCUS41764</name>
</gene>
<proteinExistence type="predicted"/>
<reference evidence="2" key="1">
    <citation type="submission" date="2023-10" db="EMBL/GenBank/DDBJ databases">
        <authorList>
            <person name="Chen Y."/>
            <person name="Shah S."/>
            <person name="Dougan E. K."/>
            <person name="Thang M."/>
            <person name="Chan C."/>
        </authorList>
    </citation>
    <scope>NUCLEOTIDE SEQUENCE [LARGE SCALE GENOMIC DNA]</scope>
</reference>
<feature type="non-terminal residue" evidence="2">
    <location>
        <position position="1"/>
    </location>
</feature>
<comment type="caution">
    <text evidence="2">The sequence shown here is derived from an EMBL/GenBank/DDBJ whole genome shotgun (WGS) entry which is preliminary data.</text>
</comment>
<feature type="region of interest" description="Disordered" evidence="1">
    <location>
        <begin position="136"/>
        <end position="166"/>
    </location>
</feature>
<protein>
    <submittedName>
        <fullName evidence="2">Uncharacterized protein</fullName>
    </submittedName>
</protein>
<dbReference type="Proteomes" id="UP001189429">
    <property type="component" value="Unassembled WGS sequence"/>
</dbReference>